<dbReference type="SUPFAM" id="SSF55729">
    <property type="entry name" value="Acyl-CoA N-acyltransferases (Nat)"/>
    <property type="match status" value="1"/>
</dbReference>
<dbReference type="PROSITE" id="PS51186">
    <property type="entry name" value="GNAT"/>
    <property type="match status" value="1"/>
</dbReference>
<keyword evidence="5" id="KW-1185">Reference proteome</keyword>
<organism evidence="4 5">
    <name type="scientific">Nocardia panacis</name>
    <dbReference type="NCBI Taxonomy" id="2340916"/>
    <lineage>
        <taxon>Bacteria</taxon>
        <taxon>Bacillati</taxon>
        <taxon>Actinomycetota</taxon>
        <taxon>Actinomycetes</taxon>
        <taxon>Mycobacteriales</taxon>
        <taxon>Nocardiaceae</taxon>
        <taxon>Nocardia</taxon>
    </lineage>
</organism>
<evidence type="ECO:0000313" key="4">
    <source>
        <dbReference type="EMBL" id="RJO77730.1"/>
    </source>
</evidence>
<reference evidence="4 5" key="1">
    <citation type="submission" date="2018-09" db="EMBL/GenBank/DDBJ databases">
        <title>YIM PH21274 draft genome.</title>
        <authorList>
            <person name="Miao C."/>
        </authorList>
    </citation>
    <scope>NUCLEOTIDE SEQUENCE [LARGE SCALE GENOMIC DNA]</scope>
    <source>
        <strain evidence="4 5">YIM PH 21724</strain>
    </source>
</reference>
<dbReference type="InterPro" id="IPR050832">
    <property type="entry name" value="Bact_Acetyltransf"/>
</dbReference>
<sequence length="130" mass="14024">MVGFVDPPGLDNAAQYEPPTGVFLVAYTNTGDAIACGGLRAYLSCDSIAEIRKMYVAPAHRGRGLGHRILAELEQHASAHGVREVRLETGSYNRPALHLYPSAGYRPIPPYVPGRPSFNRAFAKKLSSSA</sequence>
<dbReference type="EMBL" id="QZFU01000015">
    <property type="protein sequence ID" value="RJO77730.1"/>
    <property type="molecule type" value="Genomic_DNA"/>
</dbReference>
<evidence type="ECO:0000313" key="5">
    <source>
        <dbReference type="Proteomes" id="UP000266677"/>
    </source>
</evidence>
<dbReference type="Gene3D" id="3.40.630.30">
    <property type="match status" value="1"/>
</dbReference>
<dbReference type="OrthoDB" id="70840at2"/>
<keyword evidence="1 4" id="KW-0808">Transferase</keyword>
<gene>
    <name evidence="4" type="ORF">D5S18_08020</name>
</gene>
<dbReference type="InterPro" id="IPR000182">
    <property type="entry name" value="GNAT_dom"/>
</dbReference>
<evidence type="ECO:0000256" key="2">
    <source>
        <dbReference type="ARBA" id="ARBA00023315"/>
    </source>
</evidence>
<feature type="domain" description="N-acetyltransferase" evidence="3">
    <location>
        <begin position="1"/>
        <end position="127"/>
    </location>
</feature>
<protein>
    <submittedName>
        <fullName evidence="4">GNAT family N-acetyltransferase</fullName>
    </submittedName>
</protein>
<dbReference type="AlphaFoldDB" id="A0A3A4KSJ2"/>
<dbReference type="PANTHER" id="PTHR43877">
    <property type="entry name" value="AMINOALKYLPHOSPHONATE N-ACETYLTRANSFERASE-RELATED-RELATED"/>
    <property type="match status" value="1"/>
</dbReference>
<name>A0A3A4KSJ2_9NOCA</name>
<accession>A0A3A4KSJ2</accession>
<keyword evidence="2" id="KW-0012">Acyltransferase</keyword>
<dbReference type="PANTHER" id="PTHR43877:SF2">
    <property type="entry name" value="AMINOALKYLPHOSPHONATE N-ACETYLTRANSFERASE-RELATED"/>
    <property type="match status" value="1"/>
</dbReference>
<dbReference type="CDD" id="cd04301">
    <property type="entry name" value="NAT_SF"/>
    <property type="match status" value="1"/>
</dbReference>
<evidence type="ECO:0000259" key="3">
    <source>
        <dbReference type="PROSITE" id="PS51186"/>
    </source>
</evidence>
<comment type="caution">
    <text evidence="4">The sequence shown here is derived from an EMBL/GenBank/DDBJ whole genome shotgun (WGS) entry which is preliminary data.</text>
</comment>
<dbReference type="GO" id="GO:0016747">
    <property type="term" value="F:acyltransferase activity, transferring groups other than amino-acyl groups"/>
    <property type="evidence" value="ECO:0007669"/>
    <property type="project" value="InterPro"/>
</dbReference>
<dbReference type="Proteomes" id="UP000266677">
    <property type="component" value="Unassembled WGS sequence"/>
</dbReference>
<dbReference type="InterPro" id="IPR016181">
    <property type="entry name" value="Acyl_CoA_acyltransferase"/>
</dbReference>
<dbReference type="Pfam" id="PF00583">
    <property type="entry name" value="Acetyltransf_1"/>
    <property type="match status" value="1"/>
</dbReference>
<evidence type="ECO:0000256" key="1">
    <source>
        <dbReference type="ARBA" id="ARBA00022679"/>
    </source>
</evidence>
<proteinExistence type="predicted"/>